<dbReference type="GO" id="GO:0016747">
    <property type="term" value="F:acyltransferase activity, transferring groups other than amino-acyl groups"/>
    <property type="evidence" value="ECO:0007669"/>
    <property type="project" value="InterPro"/>
</dbReference>
<protein>
    <submittedName>
        <fullName evidence="2">GNAT family N-acetyltransferase</fullName>
    </submittedName>
</protein>
<dbReference type="RefSeq" id="WP_289840532.1">
    <property type="nucleotide sequence ID" value="NZ_CATKSH010000046.1"/>
</dbReference>
<evidence type="ECO:0000259" key="1">
    <source>
        <dbReference type="PROSITE" id="PS51186"/>
    </source>
</evidence>
<dbReference type="Proteomes" id="UP001176960">
    <property type="component" value="Unassembled WGS sequence"/>
</dbReference>
<proteinExistence type="predicted"/>
<name>A0AA35XZE7_9PROT</name>
<accession>A0AA35XZE7</accession>
<feature type="domain" description="N-acetyltransferase" evidence="1">
    <location>
        <begin position="22"/>
        <end position="162"/>
    </location>
</feature>
<organism evidence="2 3">
    <name type="scientific">Brytella acorum</name>
    <dbReference type="NCBI Taxonomy" id="2959299"/>
    <lineage>
        <taxon>Bacteria</taxon>
        <taxon>Pseudomonadati</taxon>
        <taxon>Pseudomonadota</taxon>
        <taxon>Alphaproteobacteria</taxon>
        <taxon>Acetobacterales</taxon>
        <taxon>Acetobacteraceae</taxon>
        <taxon>Brytella</taxon>
    </lineage>
</organism>
<gene>
    <name evidence="2" type="ORF">LMG32879_003176</name>
</gene>
<dbReference type="InterPro" id="IPR000182">
    <property type="entry name" value="GNAT_dom"/>
</dbReference>
<evidence type="ECO:0000313" key="2">
    <source>
        <dbReference type="EMBL" id="CAI9122316.1"/>
    </source>
</evidence>
<dbReference type="Gene3D" id="3.40.630.30">
    <property type="match status" value="1"/>
</dbReference>
<dbReference type="InterPro" id="IPR016181">
    <property type="entry name" value="Acyl_CoA_acyltransferase"/>
</dbReference>
<dbReference type="EMBL" id="CATKSH010000046">
    <property type="protein sequence ID" value="CAI9122316.1"/>
    <property type="molecule type" value="Genomic_DNA"/>
</dbReference>
<comment type="caution">
    <text evidence="2">The sequence shown here is derived from an EMBL/GenBank/DDBJ whole genome shotgun (WGS) entry which is preliminary data.</text>
</comment>
<dbReference type="AlphaFoldDB" id="A0AA35XZE7"/>
<dbReference type="Pfam" id="PF00583">
    <property type="entry name" value="Acetyltransf_1"/>
    <property type="match status" value="1"/>
</dbReference>
<sequence>MKVSSMSRMYFDRNSKPKDSEIMMRPLEAEALSFLLPLSTDYPGIEQWFSTKVVPGLRDESRTLLRVERQGELVGLGIAKKEHNERKICTVRVAPSHVGRGIGVRIFDSLLKWLDEDRPLLTVNDNKLPMFERIFDYYGFNLTSHIKGLYLPSSVELGFNECKSKNKNQILRNKSFFVQTADG</sequence>
<evidence type="ECO:0000313" key="3">
    <source>
        <dbReference type="Proteomes" id="UP001176960"/>
    </source>
</evidence>
<keyword evidence="3" id="KW-1185">Reference proteome</keyword>
<dbReference type="PROSITE" id="PS51186">
    <property type="entry name" value="GNAT"/>
    <property type="match status" value="1"/>
</dbReference>
<dbReference type="CDD" id="cd04301">
    <property type="entry name" value="NAT_SF"/>
    <property type="match status" value="1"/>
</dbReference>
<dbReference type="SUPFAM" id="SSF55729">
    <property type="entry name" value="Acyl-CoA N-acyltransferases (Nat)"/>
    <property type="match status" value="1"/>
</dbReference>
<reference evidence="2" key="1">
    <citation type="submission" date="2023-03" db="EMBL/GenBank/DDBJ databases">
        <authorList>
            <person name="Cleenwerck I."/>
        </authorList>
    </citation>
    <scope>NUCLEOTIDE SEQUENCE</scope>
    <source>
        <strain evidence="2">LMG 32879</strain>
    </source>
</reference>